<sequence length="634" mass="68129">MRFTTASYALAAAFLLSFASATHLIPDTKGTLPLKDNYDYIVVGAGIGGLVVANRLSEDPSDLDDRGEDVSVPGNIGLEDPRRYEVKVKMAEQEFLDGKARTMSQGKVVGGSTIVNGLVWTRGSVADFDAWERLGNPGWGWNGLLPYFEKSERYSAPEGLRAHTLLDPTIEKHGNEGPVQVGYPSYYYNQSDNFLDGIHELGIPINEDINSGNATGAAIIPSSMLDMNQSRADARTAYLDPVIERPNLHLVTGYAVTRVLHNGDDEIFPNSTHVPGASGLDITGVEFAANSTAQKTTISCKKEVILAAGAMISPVLLQVSGIGPAELLDSLGVDVAVDLPGVGSNFQDHATLQPVYEYTAPDIFTAWDIVGSTRDAVRQEYLANRTGPWTAPMVNAAAFATLDWVTDRVEEIMTAANTTANLPLSYDPTLRAGYVAQQTELISLLTRTDTPVYEVMSTSWGQLAVSGMQPFSRGVVSARSASIFNNSPPIVDPRFCSHPVDCQVLLLGLEFNDRLIQTPPMAALLPVPPPGFGATDVRNETALDEAMRPKINSGFHPSGTTSMLPLEYGGVVDPSLRVYGTRNLRVVDASVIPLIPGAHIQAAVYAVAEKVSGGYHQGWELGTPCRKTVVQEAP</sequence>
<evidence type="ECO:0000313" key="1">
    <source>
        <dbReference type="EMBL" id="KAI6081602.1"/>
    </source>
</evidence>
<accession>A0ACC0CMC4</accession>
<reference evidence="1 2" key="1">
    <citation type="journal article" date="2022" name="New Phytol.">
        <title>Ecological generalism drives hyperdiversity of secondary metabolite gene clusters in xylarialean endophytes.</title>
        <authorList>
            <person name="Franco M.E.E."/>
            <person name="Wisecaver J.H."/>
            <person name="Arnold A.E."/>
            <person name="Ju Y.M."/>
            <person name="Slot J.C."/>
            <person name="Ahrendt S."/>
            <person name="Moore L.P."/>
            <person name="Eastman K.E."/>
            <person name="Scott K."/>
            <person name="Konkel Z."/>
            <person name="Mondo S.J."/>
            <person name="Kuo A."/>
            <person name="Hayes R.D."/>
            <person name="Haridas S."/>
            <person name="Andreopoulos B."/>
            <person name="Riley R."/>
            <person name="LaButti K."/>
            <person name="Pangilinan J."/>
            <person name="Lipzen A."/>
            <person name="Amirebrahimi M."/>
            <person name="Yan J."/>
            <person name="Adam C."/>
            <person name="Keymanesh K."/>
            <person name="Ng V."/>
            <person name="Louie K."/>
            <person name="Northen T."/>
            <person name="Drula E."/>
            <person name="Henrissat B."/>
            <person name="Hsieh H.M."/>
            <person name="Youens-Clark K."/>
            <person name="Lutzoni F."/>
            <person name="Miadlikowska J."/>
            <person name="Eastwood D.C."/>
            <person name="Hamelin R.C."/>
            <person name="Grigoriev I.V."/>
            <person name="U'Ren J.M."/>
        </authorList>
    </citation>
    <scope>NUCLEOTIDE SEQUENCE [LARGE SCALE GENOMIC DNA]</scope>
    <source>
        <strain evidence="1 2">ER1909</strain>
    </source>
</reference>
<organism evidence="1 2">
    <name type="scientific">Hypoxylon rubiginosum</name>
    <dbReference type="NCBI Taxonomy" id="110542"/>
    <lineage>
        <taxon>Eukaryota</taxon>
        <taxon>Fungi</taxon>
        <taxon>Dikarya</taxon>
        <taxon>Ascomycota</taxon>
        <taxon>Pezizomycotina</taxon>
        <taxon>Sordariomycetes</taxon>
        <taxon>Xylariomycetidae</taxon>
        <taxon>Xylariales</taxon>
        <taxon>Hypoxylaceae</taxon>
        <taxon>Hypoxylon</taxon>
    </lineage>
</organism>
<dbReference type="EMBL" id="MU394391">
    <property type="protein sequence ID" value="KAI6081602.1"/>
    <property type="molecule type" value="Genomic_DNA"/>
</dbReference>
<dbReference type="Proteomes" id="UP001497680">
    <property type="component" value="Unassembled WGS sequence"/>
</dbReference>
<evidence type="ECO:0000313" key="2">
    <source>
        <dbReference type="Proteomes" id="UP001497680"/>
    </source>
</evidence>
<gene>
    <name evidence="1" type="ORF">F4821DRAFT_273051</name>
</gene>
<proteinExistence type="predicted"/>
<protein>
    <submittedName>
        <fullName evidence="1">GMC oxidoreductase</fullName>
    </submittedName>
</protein>
<comment type="caution">
    <text evidence="1">The sequence shown here is derived from an EMBL/GenBank/DDBJ whole genome shotgun (WGS) entry which is preliminary data.</text>
</comment>
<name>A0ACC0CMC4_9PEZI</name>
<keyword evidence="2" id="KW-1185">Reference proteome</keyword>